<dbReference type="InterPro" id="IPR025943">
    <property type="entry name" value="Sigma_54_int_dom_ATP-bd_2"/>
</dbReference>
<dbReference type="GO" id="GO:0043565">
    <property type="term" value="F:sequence-specific DNA binding"/>
    <property type="evidence" value="ECO:0007669"/>
    <property type="project" value="InterPro"/>
</dbReference>
<dbReference type="Gene3D" id="3.30.450.20">
    <property type="entry name" value="PAS domain"/>
    <property type="match status" value="1"/>
</dbReference>
<keyword evidence="2" id="KW-0067">ATP-binding</keyword>
<dbReference type="Gene3D" id="3.40.50.300">
    <property type="entry name" value="P-loop containing nucleotide triphosphate hydrolases"/>
    <property type="match status" value="1"/>
</dbReference>
<dbReference type="PRINTS" id="PR01590">
    <property type="entry name" value="HTHFIS"/>
</dbReference>
<feature type="domain" description="Sigma-54 factor interaction" evidence="7">
    <location>
        <begin position="149"/>
        <end position="378"/>
    </location>
</feature>
<dbReference type="PROSITE" id="PS50112">
    <property type="entry name" value="PAS"/>
    <property type="match status" value="1"/>
</dbReference>
<dbReference type="AlphaFoldDB" id="A0A936EZ46"/>
<dbReference type="FunFam" id="3.40.50.300:FF:000006">
    <property type="entry name" value="DNA-binding transcriptional regulator NtrC"/>
    <property type="match status" value="1"/>
</dbReference>
<dbReference type="GO" id="GO:0006355">
    <property type="term" value="P:regulation of DNA-templated transcription"/>
    <property type="evidence" value="ECO:0007669"/>
    <property type="project" value="InterPro"/>
</dbReference>
<dbReference type="Pfam" id="PF08448">
    <property type="entry name" value="PAS_4"/>
    <property type="match status" value="1"/>
</dbReference>
<evidence type="ECO:0000256" key="1">
    <source>
        <dbReference type="ARBA" id="ARBA00022741"/>
    </source>
</evidence>
<dbReference type="InterPro" id="IPR000014">
    <property type="entry name" value="PAS"/>
</dbReference>
<evidence type="ECO:0000259" key="7">
    <source>
        <dbReference type="PROSITE" id="PS50045"/>
    </source>
</evidence>
<organism evidence="9 10">
    <name type="scientific">Candidatus Geothrix odensensis</name>
    <dbReference type="NCBI Taxonomy" id="2954440"/>
    <lineage>
        <taxon>Bacteria</taxon>
        <taxon>Pseudomonadati</taxon>
        <taxon>Acidobacteriota</taxon>
        <taxon>Holophagae</taxon>
        <taxon>Holophagales</taxon>
        <taxon>Holophagaceae</taxon>
        <taxon>Geothrix</taxon>
    </lineage>
</organism>
<dbReference type="InterPro" id="IPR035965">
    <property type="entry name" value="PAS-like_dom_sf"/>
</dbReference>
<name>A0A936EZ46_9BACT</name>
<dbReference type="Proteomes" id="UP000709959">
    <property type="component" value="Unassembled WGS sequence"/>
</dbReference>
<dbReference type="PROSITE" id="PS00688">
    <property type="entry name" value="SIGMA54_INTERACT_3"/>
    <property type="match status" value="1"/>
</dbReference>
<dbReference type="CDD" id="cd00130">
    <property type="entry name" value="PAS"/>
    <property type="match status" value="1"/>
</dbReference>
<feature type="region of interest" description="Disordered" evidence="6">
    <location>
        <begin position="394"/>
        <end position="415"/>
    </location>
</feature>
<proteinExistence type="predicted"/>
<dbReference type="InterPro" id="IPR058031">
    <property type="entry name" value="AAA_lid_NorR"/>
</dbReference>
<dbReference type="Gene3D" id="1.10.8.60">
    <property type="match status" value="1"/>
</dbReference>
<dbReference type="SMART" id="SM00091">
    <property type="entry name" value="PAS"/>
    <property type="match status" value="1"/>
</dbReference>
<dbReference type="PROSITE" id="PS00676">
    <property type="entry name" value="SIGMA54_INTERACT_2"/>
    <property type="match status" value="1"/>
</dbReference>
<dbReference type="CDD" id="cd00009">
    <property type="entry name" value="AAA"/>
    <property type="match status" value="1"/>
</dbReference>
<dbReference type="InterPro" id="IPR009057">
    <property type="entry name" value="Homeodomain-like_sf"/>
</dbReference>
<evidence type="ECO:0000313" key="10">
    <source>
        <dbReference type="Proteomes" id="UP000709959"/>
    </source>
</evidence>
<dbReference type="InterPro" id="IPR025944">
    <property type="entry name" value="Sigma_54_int_dom_CS"/>
</dbReference>
<dbReference type="PROSITE" id="PS50045">
    <property type="entry name" value="SIGMA54_INTERACT_4"/>
    <property type="match status" value="1"/>
</dbReference>
<keyword evidence="3" id="KW-0805">Transcription regulation</keyword>
<dbReference type="InterPro" id="IPR027417">
    <property type="entry name" value="P-loop_NTPase"/>
</dbReference>
<evidence type="ECO:0000256" key="6">
    <source>
        <dbReference type="SAM" id="MobiDB-lite"/>
    </source>
</evidence>
<dbReference type="InterPro" id="IPR013656">
    <property type="entry name" value="PAS_4"/>
</dbReference>
<dbReference type="Pfam" id="PF00158">
    <property type="entry name" value="Sigma54_activat"/>
    <property type="match status" value="1"/>
</dbReference>
<dbReference type="InterPro" id="IPR002078">
    <property type="entry name" value="Sigma_54_int"/>
</dbReference>
<dbReference type="SUPFAM" id="SSF46689">
    <property type="entry name" value="Homeodomain-like"/>
    <property type="match status" value="1"/>
</dbReference>
<evidence type="ECO:0000313" key="9">
    <source>
        <dbReference type="EMBL" id="MBK8571108.1"/>
    </source>
</evidence>
<dbReference type="InterPro" id="IPR002197">
    <property type="entry name" value="HTH_Fis"/>
</dbReference>
<evidence type="ECO:0000259" key="8">
    <source>
        <dbReference type="PROSITE" id="PS50112"/>
    </source>
</evidence>
<evidence type="ECO:0000256" key="3">
    <source>
        <dbReference type="ARBA" id="ARBA00023015"/>
    </source>
</evidence>
<keyword evidence="4" id="KW-0238">DNA-binding</keyword>
<dbReference type="Pfam" id="PF02954">
    <property type="entry name" value="HTH_8"/>
    <property type="match status" value="1"/>
</dbReference>
<sequence>MKRFAKKGQAGAASDQLSHDLRTILDSINDGVFTVDDQFHITSFNRAAAEIIGITPEEALGKPCWQVFNADICEGACALKETMSTGTPLINKHVNIHTSAHRKVSINVSTALLRNQSGDVVGGVESFRDLTLVEELRKAVEGRATFHHMTSANHRMWEIFKLLPLLAQSDSTVLIQGESGTGKELMARAIHDLSARARKPLVTLNCGALPDTLLEAELFGHKAGAFTDAKRDRKGRIAAAEGGTLFLDEIGDISAPLQVRLLRVIQERTYEPLGSNDSVKANVRFIAATHRDLRTEVKAGRFREDLFYRLNVMQIAIPPLRERKEDIPALARRFLARQIALHGRQVEGFVPEVMDRFMRHAWPGNIRELENAVEHAYVLCRRDRIQVSDLPSTFEAADLNPSPKGRSTSSQDLRSQESALIQAALDRHKGNRTAAARELGIHTTTLWRKLRRL</sequence>
<dbReference type="PANTHER" id="PTHR32071:SF117">
    <property type="entry name" value="PTS-DEPENDENT DIHYDROXYACETONE KINASE OPERON REGULATORY PROTEIN-RELATED"/>
    <property type="match status" value="1"/>
</dbReference>
<reference evidence="9 10" key="1">
    <citation type="submission" date="2020-10" db="EMBL/GenBank/DDBJ databases">
        <title>Connecting structure to function with the recovery of over 1000 high-quality activated sludge metagenome-assembled genomes encoding full-length rRNA genes using long-read sequencing.</title>
        <authorList>
            <person name="Singleton C.M."/>
            <person name="Petriglieri F."/>
            <person name="Kristensen J.M."/>
            <person name="Kirkegaard R.H."/>
            <person name="Michaelsen T.Y."/>
            <person name="Andersen M.H."/>
            <person name="Karst S.M."/>
            <person name="Dueholm M.S."/>
            <person name="Nielsen P.H."/>
            <person name="Albertsen M."/>
        </authorList>
    </citation>
    <scope>NUCLEOTIDE SEQUENCE [LARGE SCALE GENOMIC DNA]</scope>
    <source>
        <strain evidence="9">OdNE_18-Q3-R46-58_MAXAC.008</strain>
    </source>
</reference>
<dbReference type="EMBL" id="JADKCH010000001">
    <property type="protein sequence ID" value="MBK8571108.1"/>
    <property type="molecule type" value="Genomic_DNA"/>
</dbReference>
<dbReference type="PROSITE" id="PS00675">
    <property type="entry name" value="SIGMA54_INTERACT_1"/>
    <property type="match status" value="1"/>
</dbReference>
<dbReference type="GO" id="GO:0005524">
    <property type="term" value="F:ATP binding"/>
    <property type="evidence" value="ECO:0007669"/>
    <property type="project" value="UniProtKB-KW"/>
</dbReference>
<dbReference type="SMART" id="SM00382">
    <property type="entry name" value="AAA"/>
    <property type="match status" value="1"/>
</dbReference>
<dbReference type="PANTHER" id="PTHR32071">
    <property type="entry name" value="TRANSCRIPTIONAL REGULATORY PROTEIN"/>
    <property type="match status" value="1"/>
</dbReference>
<dbReference type="Gene3D" id="1.10.10.60">
    <property type="entry name" value="Homeodomain-like"/>
    <property type="match status" value="1"/>
</dbReference>
<dbReference type="InterPro" id="IPR025662">
    <property type="entry name" value="Sigma_54_int_dom_ATP-bd_1"/>
</dbReference>
<keyword evidence="1" id="KW-0547">Nucleotide-binding</keyword>
<dbReference type="InterPro" id="IPR003593">
    <property type="entry name" value="AAA+_ATPase"/>
</dbReference>
<feature type="domain" description="PAS" evidence="8">
    <location>
        <begin position="17"/>
        <end position="62"/>
    </location>
</feature>
<dbReference type="NCBIfam" id="TIGR00229">
    <property type="entry name" value="sensory_box"/>
    <property type="match status" value="1"/>
</dbReference>
<comment type="caution">
    <text evidence="9">The sequence shown here is derived from an EMBL/GenBank/DDBJ whole genome shotgun (WGS) entry which is preliminary data.</text>
</comment>
<dbReference type="SUPFAM" id="SSF55785">
    <property type="entry name" value="PYP-like sensor domain (PAS domain)"/>
    <property type="match status" value="1"/>
</dbReference>
<protein>
    <submittedName>
        <fullName evidence="9">Sigma 54-interacting transcriptional regulator</fullName>
    </submittedName>
</protein>
<keyword evidence="5" id="KW-0804">Transcription</keyword>
<accession>A0A936EZ46</accession>
<evidence type="ECO:0000256" key="2">
    <source>
        <dbReference type="ARBA" id="ARBA00022840"/>
    </source>
</evidence>
<evidence type="ECO:0000256" key="5">
    <source>
        <dbReference type="ARBA" id="ARBA00023163"/>
    </source>
</evidence>
<dbReference type="SUPFAM" id="SSF52540">
    <property type="entry name" value="P-loop containing nucleoside triphosphate hydrolases"/>
    <property type="match status" value="1"/>
</dbReference>
<gene>
    <name evidence="9" type="ORF">IPN91_00410</name>
</gene>
<evidence type="ECO:0000256" key="4">
    <source>
        <dbReference type="ARBA" id="ARBA00023125"/>
    </source>
</evidence>
<feature type="compositionally biased region" description="Polar residues" evidence="6">
    <location>
        <begin position="405"/>
        <end position="415"/>
    </location>
</feature>
<dbReference type="Pfam" id="PF25601">
    <property type="entry name" value="AAA_lid_14"/>
    <property type="match status" value="1"/>
</dbReference>